<dbReference type="Pfam" id="PF01243">
    <property type="entry name" value="PNPOx_N"/>
    <property type="match status" value="1"/>
</dbReference>
<dbReference type="InterPro" id="IPR012349">
    <property type="entry name" value="Split_barrel_FMN-bd"/>
</dbReference>
<evidence type="ECO:0000259" key="8">
    <source>
        <dbReference type="Pfam" id="PF01243"/>
    </source>
</evidence>
<comment type="pathway">
    <text evidence="7">Cofactor metabolism.</text>
</comment>
<sequence>MTEHLLFMSFISSIKTLLTLGRGVTGGLPDATEDTDPINLFRVWFEAAKKSGILLPEAMSLATATPDGRPSVRMVLLKDVDLHGFTFYTNYGSQKASQIDRNPHAALCFHWPILQRQVRISGKVERVPEDESRDYFLTRSRASQLGAWASKQSKNLSDRAELETRVRTYSEKFSGDNVPLPMFWGGYRLEPDQIEFWQGRADRLHDRILFKRSSDGWESERLYP</sequence>
<comment type="subunit">
    <text evidence="2">Homodimer.</text>
</comment>
<evidence type="ECO:0000256" key="3">
    <source>
        <dbReference type="ARBA" id="ARBA00022630"/>
    </source>
</evidence>
<name>A0A381NRW5_9ZZZZ</name>
<keyword evidence="4" id="KW-0288">FMN</keyword>
<dbReference type="InterPro" id="IPR011576">
    <property type="entry name" value="Pyridox_Oxase_N"/>
</dbReference>
<dbReference type="EMBL" id="UINC01000488">
    <property type="protein sequence ID" value="SUZ56233.1"/>
    <property type="molecule type" value="Genomic_DNA"/>
</dbReference>
<evidence type="ECO:0000256" key="2">
    <source>
        <dbReference type="ARBA" id="ARBA00011738"/>
    </source>
</evidence>
<dbReference type="PROSITE" id="PS01064">
    <property type="entry name" value="PYRIDOX_OXIDASE"/>
    <property type="match status" value="1"/>
</dbReference>
<dbReference type="InterPro" id="IPR019576">
    <property type="entry name" value="Pyridoxamine_oxidase_dimer_C"/>
</dbReference>
<organism evidence="10">
    <name type="scientific">marine metagenome</name>
    <dbReference type="NCBI Taxonomy" id="408172"/>
    <lineage>
        <taxon>unclassified sequences</taxon>
        <taxon>metagenomes</taxon>
        <taxon>ecological metagenomes</taxon>
    </lineage>
</organism>
<dbReference type="Pfam" id="PF10590">
    <property type="entry name" value="PNP_phzG_C"/>
    <property type="match status" value="1"/>
</dbReference>
<dbReference type="PANTHER" id="PTHR10851">
    <property type="entry name" value="PYRIDOXINE-5-PHOSPHATE OXIDASE"/>
    <property type="match status" value="1"/>
</dbReference>
<evidence type="ECO:0000256" key="6">
    <source>
        <dbReference type="ARBA" id="ARBA00023096"/>
    </source>
</evidence>
<keyword evidence="6" id="KW-0664">Pyridoxine biosynthesis</keyword>
<dbReference type="NCBIfam" id="TIGR00558">
    <property type="entry name" value="pdxH"/>
    <property type="match status" value="1"/>
</dbReference>
<proteinExistence type="inferred from homology"/>
<dbReference type="NCBIfam" id="NF004231">
    <property type="entry name" value="PRK05679.1"/>
    <property type="match status" value="1"/>
</dbReference>
<evidence type="ECO:0000256" key="5">
    <source>
        <dbReference type="ARBA" id="ARBA00023002"/>
    </source>
</evidence>
<accession>A0A381NRW5</accession>
<comment type="cofactor">
    <cofactor evidence="1">
        <name>FMN</name>
        <dbReference type="ChEBI" id="CHEBI:58210"/>
    </cofactor>
</comment>
<dbReference type="GO" id="GO:0010181">
    <property type="term" value="F:FMN binding"/>
    <property type="evidence" value="ECO:0007669"/>
    <property type="project" value="InterPro"/>
</dbReference>
<evidence type="ECO:0008006" key="11">
    <source>
        <dbReference type="Google" id="ProtNLM"/>
    </source>
</evidence>
<feature type="domain" description="Pyridoxine 5'-phosphate oxidase dimerisation C-terminal" evidence="9">
    <location>
        <begin position="184"/>
        <end position="224"/>
    </location>
</feature>
<dbReference type="PIRSF" id="PIRSF000190">
    <property type="entry name" value="Pyd_amn-ph_oxd"/>
    <property type="match status" value="1"/>
</dbReference>
<dbReference type="AlphaFoldDB" id="A0A381NRW5"/>
<evidence type="ECO:0000256" key="1">
    <source>
        <dbReference type="ARBA" id="ARBA00001917"/>
    </source>
</evidence>
<evidence type="ECO:0000256" key="7">
    <source>
        <dbReference type="ARBA" id="ARBA00060587"/>
    </source>
</evidence>
<dbReference type="GO" id="GO:0008615">
    <property type="term" value="P:pyridoxine biosynthetic process"/>
    <property type="evidence" value="ECO:0007669"/>
    <property type="project" value="UniProtKB-KW"/>
</dbReference>
<dbReference type="InterPro" id="IPR000659">
    <property type="entry name" value="Pyridox_Oxase"/>
</dbReference>
<gene>
    <name evidence="10" type="ORF">METZ01_LOCUS9087</name>
</gene>
<evidence type="ECO:0000256" key="4">
    <source>
        <dbReference type="ARBA" id="ARBA00022643"/>
    </source>
</evidence>
<dbReference type="Gene3D" id="2.30.110.10">
    <property type="entry name" value="Electron Transport, Fmn-binding Protein, Chain A"/>
    <property type="match status" value="1"/>
</dbReference>
<dbReference type="InterPro" id="IPR019740">
    <property type="entry name" value="Pyridox_Oxase_CS"/>
</dbReference>
<dbReference type="FunFam" id="2.30.110.10:FF:000020">
    <property type="entry name" value="PNPO isoform 11"/>
    <property type="match status" value="1"/>
</dbReference>
<dbReference type="GO" id="GO:0004733">
    <property type="term" value="F:pyridoxamine phosphate oxidase activity"/>
    <property type="evidence" value="ECO:0007669"/>
    <property type="project" value="InterPro"/>
</dbReference>
<evidence type="ECO:0000259" key="9">
    <source>
        <dbReference type="Pfam" id="PF10590"/>
    </source>
</evidence>
<keyword evidence="5" id="KW-0560">Oxidoreductase</keyword>
<dbReference type="SUPFAM" id="SSF50475">
    <property type="entry name" value="FMN-binding split barrel"/>
    <property type="match status" value="1"/>
</dbReference>
<dbReference type="PANTHER" id="PTHR10851:SF0">
    <property type="entry name" value="PYRIDOXINE-5'-PHOSPHATE OXIDASE"/>
    <property type="match status" value="1"/>
</dbReference>
<reference evidence="10" key="1">
    <citation type="submission" date="2018-05" db="EMBL/GenBank/DDBJ databases">
        <authorList>
            <person name="Lanie J.A."/>
            <person name="Ng W.-L."/>
            <person name="Kazmierczak K.M."/>
            <person name="Andrzejewski T.M."/>
            <person name="Davidsen T.M."/>
            <person name="Wayne K.J."/>
            <person name="Tettelin H."/>
            <person name="Glass J.I."/>
            <person name="Rusch D."/>
            <person name="Podicherti R."/>
            <person name="Tsui H.-C.T."/>
            <person name="Winkler M.E."/>
        </authorList>
    </citation>
    <scope>NUCLEOTIDE SEQUENCE</scope>
</reference>
<keyword evidence="3" id="KW-0285">Flavoprotein</keyword>
<dbReference type="HAMAP" id="MF_01629">
    <property type="entry name" value="PdxH"/>
    <property type="match status" value="1"/>
</dbReference>
<feature type="domain" description="Pyridoxamine 5'-phosphate oxidase N-terminal" evidence="8">
    <location>
        <begin position="52"/>
        <end position="169"/>
    </location>
</feature>
<protein>
    <recommendedName>
        <fullName evidence="11">Pyridoxamine 5'-phosphate oxidase putative domain-containing protein</fullName>
    </recommendedName>
</protein>
<evidence type="ECO:0000313" key="10">
    <source>
        <dbReference type="EMBL" id="SUZ56233.1"/>
    </source>
</evidence>